<name>A0ABS4JR43_9FIRM</name>
<dbReference type="Gene3D" id="3.40.30.10">
    <property type="entry name" value="Glutaredoxin"/>
    <property type="match status" value="1"/>
</dbReference>
<organism evidence="2 3">
    <name type="scientific">Symbiobacterium terraclitae</name>
    <dbReference type="NCBI Taxonomy" id="557451"/>
    <lineage>
        <taxon>Bacteria</taxon>
        <taxon>Bacillati</taxon>
        <taxon>Bacillota</taxon>
        <taxon>Clostridia</taxon>
        <taxon>Eubacteriales</taxon>
        <taxon>Symbiobacteriaceae</taxon>
        <taxon>Symbiobacterium</taxon>
    </lineage>
</organism>
<gene>
    <name evidence="2" type="ORF">J2Z79_001408</name>
</gene>
<dbReference type="Pfam" id="PF01323">
    <property type="entry name" value="DSBA"/>
    <property type="match status" value="1"/>
</dbReference>
<evidence type="ECO:0000259" key="1">
    <source>
        <dbReference type="Pfam" id="PF01323"/>
    </source>
</evidence>
<dbReference type="SUPFAM" id="SSF52833">
    <property type="entry name" value="Thioredoxin-like"/>
    <property type="match status" value="1"/>
</dbReference>
<evidence type="ECO:0000313" key="3">
    <source>
        <dbReference type="Proteomes" id="UP001519289"/>
    </source>
</evidence>
<feature type="domain" description="DSBA-like thioredoxin" evidence="1">
    <location>
        <begin position="11"/>
        <end position="148"/>
    </location>
</feature>
<dbReference type="EMBL" id="JAGGLG010000009">
    <property type="protein sequence ID" value="MBP2018009.1"/>
    <property type="molecule type" value="Genomic_DNA"/>
</dbReference>
<protein>
    <submittedName>
        <fullName evidence="2">DsbA family dithiol-disulfide isomerase</fullName>
    </submittedName>
</protein>
<evidence type="ECO:0000313" key="2">
    <source>
        <dbReference type="EMBL" id="MBP2018009.1"/>
    </source>
</evidence>
<comment type="caution">
    <text evidence="2">The sequence shown here is derived from an EMBL/GenBank/DDBJ whole genome shotgun (WGS) entry which is preliminary data.</text>
</comment>
<dbReference type="Proteomes" id="UP001519289">
    <property type="component" value="Unassembled WGS sequence"/>
</dbReference>
<accession>A0ABS4JR43</accession>
<dbReference type="PANTHER" id="PTHR13887:SF41">
    <property type="entry name" value="THIOREDOXIN SUPERFAMILY PROTEIN"/>
    <property type="match status" value="1"/>
</dbReference>
<dbReference type="PANTHER" id="PTHR13887">
    <property type="entry name" value="GLUTATHIONE S-TRANSFERASE KAPPA"/>
    <property type="match status" value="1"/>
</dbReference>
<reference evidence="2 3" key="1">
    <citation type="submission" date="2021-03" db="EMBL/GenBank/DDBJ databases">
        <title>Genomic Encyclopedia of Type Strains, Phase IV (KMG-IV): sequencing the most valuable type-strain genomes for metagenomic binning, comparative biology and taxonomic classification.</title>
        <authorList>
            <person name="Goeker M."/>
        </authorList>
    </citation>
    <scope>NUCLEOTIDE SEQUENCE [LARGE SCALE GENOMIC DNA]</scope>
    <source>
        <strain evidence="2 3">DSM 27138</strain>
    </source>
</reference>
<keyword evidence="3" id="KW-1185">Reference proteome</keyword>
<dbReference type="InterPro" id="IPR001853">
    <property type="entry name" value="DSBA-like_thioredoxin_dom"/>
</dbReference>
<dbReference type="GO" id="GO:0016853">
    <property type="term" value="F:isomerase activity"/>
    <property type="evidence" value="ECO:0007669"/>
    <property type="project" value="UniProtKB-KW"/>
</dbReference>
<sequence>MSLLQKLGHLSAPQLEMMMAELRQRAAGLGLPFNPPPTLFNTRRALQLAEFGRDRGRLDHLHRPLFQAYFVDGANLSDEGVLRRVAEAAGLDADAGLAAVREGRYARRLADAAAEADRYGVRAVPTFIINDRYKVVGAQPYEKLREILRTVAREG</sequence>
<proteinExistence type="predicted"/>
<dbReference type="InterPro" id="IPR036249">
    <property type="entry name" value="Thioredoxin-like_sf"/>
</dbReference>
<keyword evidence="2" id="KW-0413">Isomerase</keyword>